<dbReference type="AlphaFoldDB" id="A0A2T3B6A6"/>
<evidence type="ECO:0000313" key="1">
    <source>
        <dbReference type="EMBL" id="PSS22305.1"/>
    </source>
</evidence>
<dbReference type="RefSeq" id="XP_024722460.1">
    <property type="nucleotide sequence ID" value="XM_024864685.1"/>
</dbReference>
<dbReference type="GeneID" id="36572766"/>
<organism evidence="1 2">
    <name type="scientific">Amorphotheca resinae ATCC 22711</name>
    <dbReference type="NCBI Taxonomy" id="857342"/>
    <lineage>
        <taxon>Eukaryota</taxon>
        <taxon>Fungi</taxon>
        <taxon>Dikarya</taxon>
        <taxon>Ascomycota</taxon>
        <taxon>Pezizomycotina</taxon>
        <taxon>Leotiomycetes</taxon>
        <taxon>Helotiales</taxon>
        <taxon>Amorphothecaceae</taxon>
        <taxon>Amorphotheca</taxon>
    </lineage>
</organism>
<dbReference type="EMBL" id="KZ679009">
    <property type="protein sequence ID" value="PSS22305.1"/>
    <property type="molecule type" value="Genomic_DNA"/>
</dbReference>
<proteinExistence type="predicted"/>
<evidence type="ECO:0000313" key="2">
    <source>
        <dbReference type="Proteomes" id="UP000241818"/>
    </source>
</evidence>
<dbReference type="PROSITE" id="PS51257">
    <property type="entry name" value="PROKAR_LIPOPROTEIN"/>
    <property type="match status" value="1"/>
</dbReference>
<dbReference type="InParanoid" id="A0A2T3B6A6"/>
<accession>A0A2T3B6A6</accession>
<protein>
    <submittedName>
        <fullName evidence="1">Uncharacterized protein</fullName>
    </submittedName>
</protein>
<name>A0A2T3B6A6_AMORE</name>
<gene>
    <name evidence="1" type="ORF">M430DRAFT_223834</name>
</gene>
<reference evidence="1 2" key="1">
    <citation type="journal article" date="2018" name="New Phytol.">
        <title>Comparative genomics and transcriptomics depict ericoid mycorrhizal fungi as versatile saprotrophs and plant mutualists.</title>
        <authorList>
            <person name="Martino E."/>
            <person name="Morin E."/>
            <person name="Grelet G.A."/>
            <person name="Kuo A."/>
            <person name="Kohler A."/>
            <person name="Daghino S."/>
            <person name="Barry K.W."/>
            <person name="Cichocki N."/>
            <person name="Clum A."/>
            <person name="Dockter R.B."/>
            <person name="Hainaut M."/>
            <person name="Kuo R.C."/>
            <person name="LaButti K."/>
            <person name="Lindahl B.D."/>
            <person name="Lindquist E.A."/>
            <person name="Lipzen A."/>
            <person name="Khouja H.R."/>
            <person name="Magnuson J."/>
            <person name="Murat C."/>
            <person name="Ohm R.A."/>
            <person name="Singer S.W."/>
            <person name="Spatafora J.W."/>
            <person name="Wang M."/>
            <person name="Veneault-Fourrey C."/>
            <person name="Henrissat B."/>
            <person name="Grigoriev I.V."/>
            <person name="Martin F.M."/>
            <person name="Perotto S."/>
        </authorList>
    </citation>
    <scope>NUCLEOTIDE SEQUENCE [LARGE SCALE GENOMIC DNA]</scope>
    <source>
        <strain evidence="1 2">ATCC 22711</strain>
    </source>
</reference>
<dbReference type="Proteomes" id="UP000241818">
    <property type="component" value="Unassembled WGS sequence"/>
</dbReference>
<keyword evidence="2" id="KW-1185">Reference proteome</keyword>
<sequence length="101" mass="11770">MYWRGRFCSYGLGLTHQLHGSLSSCRRVKSGLEASWNWENIERLPVPRPVLLGSPSSRWWAGWKEGFALPARYCIMYISLKLLTFITSVSIGRQRRLHYPQ</sequence>